<dbReference type="GO" id="GO:0016020">
    <property type="term" value="C:membrane"/>
    <property type="evidence" value="ECO:0007669"/>
    <property type="project" value="UniProtKB-SubCell"/>
</dbReference>
<evidence type="ECO:0000256" key="5">
    <source>
        <dbReference type="ARBA" id="ARBA00023136"/>
    </source>
</evidence>
<reference evidence="8 9" key="1">
    <citation type="journal article" date="2021" name="Commun. Biol.">
        <title>The genome of Shorea leprosula (Dipterocarpaceae) highlights the ecological relevance of drought in aseasonal tropical rainforests.</title>
        <authorList>
            <person name="Ng K.K.S."/>
            <person name="Kobayashi M.J."/>
            <person name="Fawcett J.A."/>
            <person name="Hatakeyama M."/>
            <person name="Paape T."/>
            <person name="Ng C.H."/>
            <person name="Ang C.C."/>
            <person name="Tnah L.H."/>
            <person name="Lee C.T."/>
            <person name="Nishiyama T."/>
            <person name="Sese J."/>
            <person name="O'Brien M.J."/>
            <person name="Copetti D."/>
            <person name="Mohd Noor M.I."/>
            <person name="Ong R.C."/>
            <person name="Putra M."/>
            <person name="Sireger I.Z."/>
            <person name="Indrioko S."/>
            <person name="Kosugi Y."/>
            <person name="Izuno A."/>
            <person name="Isagi Y."/>
            <person name="Lee S.L."/>
            <person name="Shimizu K.K."/>
        </authorList>
    </citation>
    <scope>NUCLEOTIDE SEQUENCE [LARGE SCALE GENOMIC DNA]</scope>
    <source>
        <strain evidence="8">214</strain>
    </source>
</reference>
<evidence type="ECO:0000313" key="9">
    <source>
        <dbReference type="Proteomes" id="UP001054252"/>
    </source>
</evidence>
<comment type="subcellular location">
    <subcellularLocation>
        <location evidence="1">Membrane</location>
        <topology evidence="1">Single-pass membrane protein</topology>
    </subcellularLocation>
</comment>
<accession>A0AAV5MVX1</accession>
<keyword evidence="3 6" id="KW-0732">Signal</keyword>
<dbReference type="Proteomes" id="UP001054252">
    <property type="component" value="Unassembled WGS sequence"/>
</dbReference>
<name>A0AAV5MVX1_9ROSI</name>
<keyword evidence="2" id="KW-0812">Transmembrane</keyword>
<dbReference type="EMBL" id="BPVZ01000902">
    <property type="protein sequence ID" value="GKV52876.1"/>
    <property type="molecule type" value="Genomic_DNA"/>
</dbReference>
<gene>
    <name evidence="8" type="ORF">SLEP1_g59432</name>
</gene>
<proteinExistence type="predicted"/>
<keyword evidence="4" id="KW-1133">Transmembrane helix</keyword>
<evidence type="ECO:0000256" key="2">
    <source>
        <dbReference type="ARBA" id="ARBA00022692"/>
    </source>
</evidence>
<feature type="domain" description="Wall-associated receptor kinase galacturonan-binding" evidence="7">
    <location>
        <begin position="32"/>
        <end position="96"/>
    </location>
</feature>
<feature type="signal peptide" evidence="6">
    <location>
        <begin position="1"/>
        <end position="24"/>
    </location>
</feature>
<dbReference type="PANTHER" id="PTHR33138">
    <property type="entry name" value="OS01G0690200 PROTEIN"/>
    <property type="match status" value="1"/>
</dbReference>
<keyword evidence="5" id="KW-0472">Membrane</keyword>
<evidence type="ECO:0000256" key="1">
    <source>
        <dbReference type="ARBA" id="ARBA00004167"/>
    </source>
</evidence>
<protein>
    <recommendedName>
        <fullName evidence="7">Wall-associated receptor kinase galacturonan-binding domain-containing protein</fullName>
    </recommendedName>
</protein>
<feature type="non-terminal residue" evidence="8">
    <location>
        <position position="240"/>
    </location>
</feature>
<dbReference type="AlphaFoldDB" id="A0AAV5MVX1"/>
<dbReference type="Pfam" id="PF13947">
    <property type="entry name" value="GUB_WAK_bind"/>
    <property type="match status" value="1"/>
</dbReference>
<dbReference type="PANTHER" id="PTHR33138:SF30">
    <property type="entry name" value="LEAF RUST 10 DISEASE-RESISTANCE LOCUS RECEPTOR-LIKE PROTEIN KINASE-LIKE 2.7"/>
    <property type="match status" value="1"/>
</dbReference>
<evidence type="ECO:0000313" key="8">
    <source>
        <dbReference type="EMBL" id="GKV52876.1"/>
    </source>
</evidence>
<comment type="caution">
    <text evidence="8">The sequence shown here is derived from an EMBL/GenBank/DDBJ whole genome shotgun (WGS) entry which is preliminary data.</text>
</comment>
<evidence type="ECO:0000256" key="3">
    <source>
        <dbReference type="ARBA" id="ARBA00022729"/>
    </source>
</evidence>
<evidence type="ECO:0000259" key="7">
    <source>
        <dbReference type="Pfam" id="PF13947"/>
    </source>
</evidence>
<dbReference type="GO" id="GO:0030247">
    <property type="term" value="F:polysaccharide binding"/>
    <property type="evidence" value="ECO:0007669"/>
    <property type="project" value="InterPro"/>
</dbReference>
<dbReference type="InterPro" id="IPR025287">
    <property type="entry name" value="WAK_GUB"/>
</dbReference>
<keyword evidence="9" id="KW-1185">Reference proteome</keyword>
<evidence type="ECO:0000256" key="4">
    <source>
        <dbReference type="ARBA" id="ARBA00022989"/>
    </source>
</evidence>
<organism evidence="8 9">
    <name type="scientific">Rubroshorea leprosula</name>
    <dbReference type="NCBI Taxonomy" id="152421"/>
    <lineage>
        <taxon>Eukaryota</taxon>
        <taxon>Viridiplantae</taxon>
        <taxon>Streptophyta</taxon>
        <taxon>Embryophyta</taxon>
        <taxon>Tracheophyta</taxon>
        <taxon>Spermatophyta</taxon>
        <taxon>Magnoliopsida</taxon>
        <taxon>eudicotyledons</taxon>
        <taxon>Gunneridae</taxon>
        <taxon>Pentapetalae</taxon>
        <taxon>rosids</taxon>
        <taxon>malvids</taxon>
        <taxon>Malvales</taxon>
        <taxon>Dipterocarpaceae</taxon>
        <taxon>Rubroshorea</taxon>
    </lineage>
</organism>
<evidence type="ECO:0000256" key="6">
    <source>
        <dbReference type="SAM" id="SignalP"/>
    </source>
</evidence>
<sequence>MARPDLIFQLLLLLGLIHVTCSSAKDNQQQYCPPSSCGNIPNIRFPFWLNTNTHNCTGLPAYNLSCENNLAVLYLGSAKFYVQAIDYDNLTIRVVDAGIQKGNCSSIPQYYVYGRYFHDQLRWPWVLEELVFISCGNPVNASDLSVGASASVFDLYVDASACVNASSFSTSYQPESNGSKRYYYVKIGDFKPRELKSTCRIELISLSRFSREKNYRNLSYLEIHRQLEYGFELSWKKAPG</sequence>
<feature type="chain" id="PRO_5043528927" description="Wall-associated receptor kinase galacturonan-binding domain-containing protein" evidence="6">
    <location>
        <begin position="25"/>
        <end position="240"/>
    </location>
</feature>